<evidence type="ECO:0000313" key="7">
    <source>
        <dbReference type="Proteomes" id="UP000807825"/>
    </source>
</evidence>
<feature type="transmembrane region" description="Helical" evidence="4">
    <location>
        <begin position="108"/>
        <end position="126"/>
    </location>
</feature>
<feature type="transmembrane region" description="Helical" evidence="4">
    <location>
        <begin position="367"/>
        <end position="387"/>
    </location>
</feature>
<evidence type="ECO:0000256" key="4">
    <source>
        <dbReference type="SAM" id="Phobius"/>
    </source>
</evidence>
<dbReference type="Pfam" id="PF07690">
    <property type="entry name" value="MFS_1"/>
    <property type="match status" value="2"/>
</dbReference>
<evidence type="ECO:0000256" key="3">
    <source>
        <dbReference type="ARBA" id="ARBA00023136"/>
    </source>
</evidence>
<dbReference type="GO" id="GO:0022857">
    <property type="term" value="F:transmembrane transporter activity"/>
    <property type="evidence" value="ECO:0007669"/>
    <property type="project" value="InterPro"/>
</dbReference>
<sequence>MTDTSHREPLITKEFLALNAIMFLTYCNIAVFFQFHEYLGTLPIARDSFGLLIALFALTAVLIRPVISPFLTPWNARKWIAISSFLVVVSLGLYDVADGFWSMAAVRLFHGAVHTVLATAVLSRMVGCIPRERSGQAFGLIFVIVLLPYAVIPPILEPLSTLLGGFRHVLEISALAMLLVFPLLLVMDRKSVCQSDPEGKRIGLREMVENLKDYRILIMFAVALVVWTAFTPVFYFLKGYGDKIGIQNPGWFFTLSTVTEILVRLMAAPVFDKLNKPKLMTGSLIWLALGYFALANVRGDGFFYALGLFLGLGWGIVMPLLSSLTFDLSEPRFRAMNSNFTMQMFQAGFFVGPVFGDIILIHGDYSLLYYGCGGLLVLGVVAGLVLCSTKPSEKTSR</sequence>
<feature type="transmembrane region" description="Helical" evidence="4">
    <location>
        <begin position="168"/>
        <end position="187"/>
    </location>
</feature>
<feature type="transmembrane region" description="Helical" evidence="4">
    <location>
        <begin position="138"/>
        <end position="156"/>
    </location>
</feature>
<dbReference type="EMBL" id="JACRDE010000622">
    <property type="protein sequence ID" value="MBI5252547.1"/>
    <property type="molecule type" value="Genomic_DNA"/>
</dbReference>
<dbReference type="InterPro" id="IPR011701">
    <property type="entry name" value="MFS"/>
</dbReference>
<feature type="transmembrane region" description="Helical" evidence="4">
    <location>
        <begin position="340"/>
        <end position="361"/>
    </location>
</feature>
<organism evidence="6 7">
    <name type="scientific">Desulfomonile tiedjei</name>
    <dbReference type="NCBI Taxonomy" id="2358"/>
    <lineage>
        <taxon>Bacteria</taxon>
        <taxon>Pseudomonadati</taxon>
        <taxon>Thermodesulfobacteriota</taxon>
        <taxon>Desulfomonilia</taxon>
        <taxon>Desulfomonilales</taxon>
        <taxon>Desulfomonilaceae</taxon>
        <taxon>Desulfomonile</taxon>
    </lineage>
</organism>
<feature type="transmembrane region" description="Helical" evidence="4">
    <location>
        <begin position="279"/>
        <end position="297"/>
    </location>
</feature>
<keyword evidence="3 4" id="KW-0472">Membrane</keyword>
<evidence type="ECO:0000256" key="1">
    <source>
        <dbReference type="ARBA" id="ARBA00022692"/>
    </source>
</evidence>
<dbReference type="InterPro" id="IPR036259">
    <property type="entry name" value="MFS_trans_sf"/>
</dbReference>
<gene>
    <name evidence="6" type="ORF">HY912_23885</name>
</gene>
<keyword evidence="2 4" id="KW-1133">Transmembrane helix</keyword>
<evidence type="ECO:0000313" key="6">
    <source>
        <dbReference type="EMBL" id="MBI5252547.1"/>
    </source>
</evidence>
<reference evidence="6" key="1">
    <citation type="submission" date="2020-07" db="EMBL/GenBank/DDBJ databases">
        <title>Huge and variable diversity of episymbiotic CPR bacteria and DPANN archaea in groundwater ecosystems.</title>
        <authorList>
            <person name="He C.Y."/>
            <person name="Keren R."/>
            <person name="Whittaker M."/>
            <person name="Farag I.F."/>
            <person name="Doudna J."/>
            <person name="Cate J.H.D."/>
            <person name="Banfield J.F."/>
        </authorList>
    </citation>
    <scope>NUCLEOTIDE SEQUENCE</scope>
    <source>
        <strain evidence="6">NC_groundwater_1664_Pr3_B-0.1um_52_9</strain>
    </source>
</reference>
<feature type="transmembrane region" description="Helical" evidence="4">
    <location>
        <begin position="214"/>
        <end position="237"/>
    </location>
</feature>
<dbReference type="AlphaFoldDB" id="A0A9D6VBU0"/>
<dbReference type="SUPFAM" id="SSF103473">
    <property type="entry name" value="MFS general substrate transporter"/>
    <property type="match status" value="1"/>
</dbReference>
<dbReference type="InterPro" id="IPR020846">
    <property type="entry name" value="MFS_dom"/>
</dbReference>
<name>A0A9D6VBU0_9BACT</name>
<feature type="transmembrane region" description="Helical" evidence="4">
    <location>
        <begin position="79"/>
        <end position="96"/>
    </location>
</feature>
<dbReference type="Proteomes" id="UP000807825">
    <property type="component" value="Unassembled WGS sequence"/>
</dbReference>
<protein>
    <submittedName>
        <fullName evidence="6">MFS transporter</fullName>
    </submittedName>
</protein>
<feature type="transmembrane region" description="Helical" evidence="4">
    <location>
        <begin position="48"/>
        <end position="67"/>
    </location>
</feature>
<keyword evidence="1 4" id="KW-0812">Transmembrane</keyword>
<accession>A0A9D6VBU0</accession>
<dbReference type="InterPro" id="IPR052714">
    <property type="entry name" value="MFS_Exporter"/>
</dbReference>
<feature type="transmembrane region" description="Helical" evidence="4">
    <location>
        <begin position="15"/>
        <end position="36"/>
    </location>
</feature>
<dbReference type="PANTHER" id="PTHR23531:SF1">
    <property type="entry name" value="QUINOLENE RESISTANCE PROTEIN NORA"/>
    <property type="match status" value="1"/>
</dbReference>
<dbReference type="PROSITE" id="PS50850">
    <property type="entry name" value="MFS"/>
    <property type="match status" value="1"/>
</dbReference>
<evidence type="ECO:0000256" key="2">
    <source>
        <dbReference type="ARBA" id="ARBA00022989"/>
    </source>
</evidence>
<dbReference type="PANTHER" id="PTHR23531">
    <property type="entry name" value="QUINOLENE RESISTANCE PROTEIN NORA"/>
    <property type="match status" value="1"/>
</dbReference>
<feature type="domain" description="Major facilitator superfamily (MFS) profile" evidence="5">
    <location>
        <begin position="174"/>
        <end position="397"/>
    </location>
</feature>
<proteinExistence type="predicted"/>
<evidence type="ECO:0000259" key="5">
    <source>
        <dbReference type="PROSITE" id="PS50850"/>
    </source>
</evidence>
<dbReference type="Gene3D" id="1.20.1250.20">
    <property type="entry name" value="MFS general substrate transporter like domains"/>
    <property type="match status" value="2"/>
</dbReference>
<feature type="transmembrane region" description="Helical" evidence="4">
    <location>
        <begin position="249"/>
        <end position="267"/>
    </location>
</feature>
<comment type="caution">
    <text evidence="6">The sequence shown here is derived from an EMBL/GenBank/DDBJ whole genome shotgun (WGS) entry which is preliminary data.</text>
</comment>
<feature type="transmembrane region" description="Helical" evidence="4">
    <location>
        <begin position="303"/>
        <end position="328"/>
    </location>
</feature>